<evidence type="ECO:0000256" key="5">
    <source>
        <dbReference type="HAMAP-Rule" id="MF_00378"/>
    </source>
</evidence>
<dbReference type="RefSeq" id="WP_130361448.1">
    <property type="nucleotide sequence ID" value="NZ_SGXC01000003.1"/>
</dbReference>
<gene>
    <name evidence="5" type="primary">xseA</name>
    <name evidence="10" type="ORF">EV675_5260</name>
</gene>
<evidence type="ECO:0000256" key="6">
    <source>
        <dbReference type="RuleBase" id="RU004355"/>
    </source>
</evidence>
<evidence type="ECO:0000256" key="7">
    <source>
        <dbReference type="SAM" id="Coils"/>
    </source>
</evidence>
<dbReference type="InterPro" id="IPR025824">
    <property type="entry name" value="OB-fold_nuc-bd_dom"/>
</dbReference>
<dbReference type="Pfam" id="PF13742">
    <property type="entry name" value="tRNA_anti_2"/>
    <property type="match status" value="1"/>
</dbReference>
<dbReference type="HAMAP" id="MF_00378">
    <property type="entry name" value="Exonuc_7_L"/>
    <property type="match status" value="1"/>
</dbReference>
<dbReference type="InterPro" id="IPR003753">
    <property type="entry name" value="Exonuc_VII_L"/>
</dbReference>
<evidence type="ECO:0000256" key="4">
    <source>
        <dbReference type="ARBA" id="ARBA00022839"/>
    </source>
</evidence>
<feature type="coiled-coil region" evidence="7">
    <location>
        <begin position="274"/>
        <end position="334"/>
    </location>
</feature>
<dbReference type="OrthoDB" id="9802795at2"/>
<keyword evidence="11" id="KW-1185">Reference proteome</keyword>
<comment type="function">
    <text evidence="5">Bidirectionally degrades single-stranded DNA into large acid-insoluble oligonucleotides, which are then degraded further into small acid-soluble oligonucleotides.</text>
</comment>
<reference evidence="10 11" key="1">
    <citation type="submission" date="2019-02" db="EMBL/GenBank/DDBJ databases">
        <title>Genomic Encyclopedia of Type Strains, Phase IV (KMG-IV): sequencing the most valuable type-strain genomes for metagenomic binning, comparative biology and taxonomic classification.</title>
        <authorList>
            <person name="Goeker M."/>
        </authorList>
    </citation>
    <scope>NUCLEOTIDE SEQUENCE [LARGE SCALE GENOMIC DNA]</scope>
    <source>
        <strain evidence="10 11">K24</strain>
    </source>
</reference>
<comment type="similarity">
    <text evidence="5 6">Belongs to the XseA family.</text>
</comment>
<dbReference type="Proteomes" id="UP000292445">
    <property type="component" value="Unassembled WGS sequence"/>
</dbReference>
<keyword evidence="4 5" id="KW-0269">Exonuclease</keyword>
<evidence type="ECO:0000313" key="11">
    <source>
        <dbReference type="Proteomes" id="UP000292445"/>
    </source>
</evidence>
<comment type="subunit">
    <text evidence="5">Heterooligomer composed of large and small subunits.</text>
</comment>
<proteinExistence type="inferred from homology"/>
<dbReference type="Pfam" id="PF02601">
    <property type="entry name" value="Exonuc_VII_L"/>
    <property type="match status" value="1"/>
</dbReference>
<keyword evidence="7" id="KW-0175">Coiled coil</keyword>
<evidence type="ECO:0000313" key="10">
    <source>
        <dbReference type="EMBL" id="RZS78605.1"/>
    </source>
</evidence>
<feature type="domain" description="OB-fold nucleic acid binding" evidence="9">
    <location>
        <begin position="17"/>
        <end position="110"/>
    </location>
</feature>
<dbReference type="InterPro" id="IPR020579">
    <property type="entry name" value="Exonuc_VII_lsu_C"/>
</dbReference>
<feature type="domain" description="Exonuclease VII large subunit C-terminal" evidence="8">
    <location>
        <begin position="133"/>
        <end position="443"/>
    </location>
</feature>
<dbReference type="CDD" id="cd04489">
    <property type="entry name" value="ExoVII_LU_OBF"/>
    <property type="match status" value="1"/>
</dbReference>
<keyword evidence="1 5" id="KW-0963">Cytoplasm</keyword>
<evidence type="ECO:0000259" key="8">
    <source>
        <dbReference type="Pfam" id="PF02601"/>
    </source>
</evidence>
<evidence type="ECO:0000256" key="1">
    <source>
        <dbReference type="ARBA" id="ARBA00022490"/>
    </source>
</evidence>
<dbReference type="NCBIfam" id="TIGR00237">
    <property type="entry name" value="xseA"/>
    <property type="match status" value="1"/>
</dbReference>
<dbReference type="GO" id="GO:0003676">
    <property type="term" value="F:nucleic acid binding"/>
    <property type="evidence" value="ECO:0007669"/>
    <property type="project" value="InterPro"/>
</dbReference>
<dbReference type="GO" id="GO:0005737">
    <property type="term" value="C:cytoplasm"/>
    <property type="evidence" value="ECO:0007669"/>
    <property type="project" value="UniProtKB-SubCell"/>
</dbReference>
<organism evidence="10 11">
    <name type="scientific">Pigmentiphaga kullae</name>
    <dbReference type="NCBI Taxonomy" id="151784"/>
    <lineage>
        <taxon>Bacteria</taxon>
        <taxon>Pseudomonadati</taxon>
        <taxon>Pseudomonadota</taxon>
        <taxon>Betaproteobacteria</taxon>
        <taxon>Burkholderiales</taxon>
        <taxon>Alcaligenaceae</taxon>
        <taxon>Pigmentiphaga</taxon>
    </lineage>
</organism>
<dbReference type="AlphaFoldDB" id="A0A4Q7N919"/>
<dbReference type="GO" id="GO:0006308">
    <property type="term" value="P:DNA catabolic process"/>
    <property type="evidence" value="ECO:0007669"/>
    <property type="project" value="UniProtKB-UniRule"/>
</dbReference>
<dbReference type="GO" id="GO:0009318">
    <property type="term" value="C:exodeoxyribonuclease VII complex"/>
    <property type="evidence" value="ECO:0007669"/>
    <property type="project" value="UniProtKB-UniRule"/>
</dbReference>
<protein>
    <recommendedName>
        <fullName evidence="5">Exodeoxyribonuclease 7 large subunit</fullName>
        <ecNumber evidence="5">3.1.11.6</ecNumber>
    </recommendedName>
    <alternativeName>
        <fullName evidence="5">Exodeoxyribonuclease VII large subunit</fullName>
        <shortName evidence="5">Exonuclease VII large subunit</shortName>
    </alternativeName>
</protein>
<dbReference type="EC" id="3.1.11.6" evidence="5"/>
<dbReference type="PANTHER" id="PTHR30008">
    <property type="entry name" value="EXODEOXYRIBONUCLEASE 7 LARGE SUBUNIT"/>
    <property type="match status" value="1"/>
</dbReference>
<evidence type="ECO:0000259" key="9">
    <source>
        <dbReference type="Pfam" id="PF13742"/>
    </source>
</evidence>
<keyword evidence="3 5" id="KW-0378">Hydrolase</keyword>
<comment type="caution">
    <text evidence="10">The sequence shown here is derived from an EMBL/GenBank/DDBJ whole genome shotgun (WGS) entry which is preliminary data.</text>
</comment>
<dbReference type="EMBL" id="SGXC01000003">
    <property type="protein sequence ID" value="RZS78605.1"/>
    <property type="molecule type" value="Genomic_DNA"/>
</dbReference>
<evidence type="ECO:0000256" key="3">
    <source>
        <dbReference type="ARBA" id="ARBA00022801"/>
    </source>
</evidence>
<dbReference type="PANTHER" id="PTHR30008:SF0">
    <property type="entry name" value="EXODEOXYRIBONUCLEASE 7 LARGE SUBUNIT"/>
    <property type="match status" value="1"/>
</dbReference>
<name>A0A4Q7N919_9BURK</name>
<evidence type="ECO:0000256" key="2">
    <source>
        <dbReference type="ARBA" id="ARBA00022722"/>
    </source>
</evidence>
<keyword evidence="2 5" id="KW-0540">Nuclease</keyword>
<comment type="subcellular location">
    <subcellularLocation>
        <location evidence="5 6">Cytoplasm</location>
    </subcellularLocation>
</comment>
<accession>A0A4Q7N919</accession>
<comment type="catalytic activity">
    <reaction evidence="5 6">
        <text>Exonucleolytic cleavage in either 5'- to 3'- or 3'- to 5'-direction to yield nucleoside 5'-phosphates.</text>
        <dbReference type="EC" id="3.1.11.6"/>
    </reaction>
</comment>
<sequence length="455" mass="49643">MNSGFASAHDDFSRGILTISQLNRAVAGLLERNIPLVWVRGEVSNFTAAASGHWYFTLKDGGAAARGVMFRGRAMLVGFTPREGDRIEVRARVSLYEPRGDYQLQVEAMRRAGQGDLFEAFLRLKEKLSAEGLFDPARKRTPAAVPRALGIVTSLQAAALRDVLTALARRVPHARVVIYPAPVQGDEAGPRLAQAIVLANRRAEVDTLLLVRGGGSIEDLWAFNHEGLARAIVASAIPVISGVGHETDFTIADFAADLRAPTPTAAAELAGLPREQWLARLRQAAQDLRRAQRRRVEQAGQRLDRAAAQLISPRERLARQQERLAALVRGLEAAWAGAQRDREAEVGLLRQRLIAQLPDPTRLSARVDDLARRVRQCQSYRLARLQQQLASHAAHLRALGPEQTLARGYAIVRDEQGGIVRQARSLQAGARIDLCFAEGAAQASVTAVEADRGLV</sequence>
<dbReference type="GO" id="GO:0008855">
    <property type="term" value="F:exodeoxyribonuclease VII activity"/>
    <property type="evidence" value="ECO:0007669"/>
    <property type="project" value="UniProtKB-UniRule"/>
</dbReference>